<protein>
    <submittedName>
        <fullName evidence="2">Oxidoreductase</fullName>
    </submittedName>
</protein>
<accession>W2CEB3</accession>
<dbReference type="InterPro" id="IPR011032">
    <property type="entry name" value="GroES-like_sf"/>
</dbReference>
<dbReference type="InterPro" id="IPR020843">
    <property type="entry name" value="ER"/>
</dbReference>
<dbReference type="Pfam" id="PF08240">
    <property type="entry name" value="ADH_N"/>
    <property type="match status" value="1"/>
</dbReference>
<dbReference type="EMBL" id="AYYC01000525">
    <property type="protein sequence ID" value="ETK05383.1"/>
    <property type="molecule type" value="Genomic_DNA"/>
</dbReference>
<dbReference type="SMART" id="SM00829">
    <property type="entry name" value="PKS_ER"/>
    <property type="match status" value="1"/>
</dbReference>
<name>W2CEB3_9BACT</name>
<dbReference type="PANTHER" id="PTHR11695:SF294">
    <property type="entry name" value="RETICULON-4-INTERACTING PROTEIN 1, MITOCHONDRIAL"/>
    <property type="match status" value="1"/>
</dbReference>
<gene>
    <name evidence="2" type="ORF">T229_03610</name>
</gene>
<comment type="caution">
    <text evidence="2">The sequence shown here is derived from an EMBL/GenBank/DDBJ whole genome shotgun (WGS) entry which is preliminary data.</text>
</comment>
<evidence type="ECO:0000259" key="1">
    <source>
        <dbReference type="SMART" id="SM00829"/>
    </source>
</evidence>
<dbReference type="GO" id="GO:0016491">
    <property type="term" value="F:oxidoreductase activity"/>
    <property type="evidence" value="ECO:0007669"/>
    <property type="project" value="InterPro"/>
</dbReference>
<dbReference type="Gene3D" id="3.40.50.720">
    <property type="entry name" value="NAD(P)-binding Rossmann-like Domain"/>
    <property type="match status" value="1"/>
</dbReference>
<dbReference type="SUPFAM" id="SSF50129">
    <property type="entry name" value="GroES-like"/>
    <property type="match status" value="1"/>
</dbReference>
<dbReference type="AlphaFoldDB" id="W2CEB3"/>
<dbReference type="Proteomes" id="UP000018872">
    <property type="component" value="Unassembled WGS sequence"/>
</dbReference>
<dbReference type="PANTHER" id="PTHR11695">
    <property type="entry name" value="ALCOHOL DEHYDROGENASE RELATED"/>
    <property type="match status" value="1"/>
</dbReference>
<proteinExistence type="predicted"/>
<organism evidence="2 3">
    <name type="scientific">Tannerella sp. oral taxon BU063 isolate Cell 5</name>
    <dbReference type="NCBI Taxonomy" id="1410950"/>
    <lineage>
        <taxon>Bacteria</taxon>
        <taxon>Pseudomonadati</taxon>
        <taxon>Bacteroidota</taxon>
        <taxon>Bacteroidia</taxon>
        <taxon>Bacteroidales</taxon>
        <taxon>Tannerellaceae</taxon>
        <taxon>Tannerella</taxon>
    </lineage>
</organism>
<reference evidence="2 3" key="1">
    <citation type="submission" date="2013-11" db="EMBL/GenBank/DDBJ databases">
        <title>Single cell genomics of uncultured Tannerella BU063 (oral taxon 286).</title>
        <authorList>
            <person name="Beall C.J."/>
            <person name="Campbell A.G."/>
            <person name="Griffen A.L."/>
            <person name="Podar M."/>
            <person name="Leys E.J."/>
        </authorList>
    </citation>
    <scope>NUCLEOTIDE SEQUENCE [LARGE SCALE GENOMIC DNA]</scope>
    <source>
        <strain evidence="2">Cell 5</strain>
    </source>
</reference>
<dbReference type="InterPro" id="IPR050700">
    <property type="entry name" value="YIM1/Zinc_Alcohol_DH_Fams"/>
</dbReference>
<dbReference type="Pfam" id="PF13602">
    <property type="entry name" value="ADH_zinc_N_2"/>
    <property type="match status" value="1"/>
</dbReference>
<sequence length="334" mass="36490">MKAFQLFKYNSTDIRLQKVEIDRPRIRPNEVLIEVKAAGVNPLDNLITRGEVKLVTPYRFPLTMGNECSGIVAETGPEVHDLSVGDRVFTRLPTNQIGAFAEYVAVPAAAVAHMPQGLDFIEAASIPLTALTAYQALELMAPKASEHIFISGGSGGLGAMAIPLAKARGLVVYTNGNKASRERVLALGADRYLDYRQEDYLKELSPVDYVLDSVGGKELSKQIQLLKAGGMIVSLRGLPNGRFAKRFGLPWWKQSLFSLVAHRLDREARARNATYEFLFVEANGRQLTEVAHLIEKQGIRPSIDKVFAFEQANEALAKVAQGGSAGKVILSLAN</sequence>
<evidence type="ECO:0000313" key="2">
    <source>
        <dbReference type="EMBL" id="ETK05383.1"/>
    </source>
</evidence>
<dbReference type="Gene3D" id="3.90.180.10">
    <property type="entry name" value="Medium-chain alcohol dehydrogenases, catalytic domain"/>
    <property type="match status" value="1"/>
</dbReference>
<dbReference type="CDD" id="cd05289">
    <property type="entry name" value="MDR_like_2"/>
    <property type="match status" value="1"/>
</dbReference>
<dbReference type="SUPFAM" id="SSF51735">
    <property type="entry name" value="NAD(P)-binding Rossmann-fold domains"/>
    <property type="match status" value="1"/>
</dbReference>
<dbReference type="InterPro" id="IPR013154">
    <property type="entry name" value="ADH-like_N"/>
</dbReference>
<dbReference type="PATRIC" id="fig|1410950.3.peg.332"/>
<feature type="domain" description="Enoyl reductase (ER)" evidence="1">
    <location>
        <begin position="11"/>
        <end position="330"/>
    </location>
</feature>
<dbReference type="InterPro" id="IPR036291">
    <property type="entry name" value="NAD(P)-bd_dom_sf"/>
</dbReference>
<evidence type="ECO:0000313" key="3">
    <source>
        <dbReference type="Proteomes" id="UP000018872"/>
    </source>
</evidence>